<comment type="caution">
    <text evidence="2">The sequence shown here is derived from an EMBL/GenBank/DDBJ whole genome shotgun (WGS) entry which is preliminary data.</text>
</comment>
<evidence type="ECO:0000313" key="3">
    <source>
        <dbReference type="Proteomes" id="UP000309676"/>
    </source>
</evidence>
<proteinExistence type="predicted"/>
<reference evidence="2 3" key="1">
    <citation type="submission" date="2019-05" db="EMBL/GenBank/DDBJ databases">
        <authorList>
            <person name="Narsing Rao M.P."/>
            <person name="Li W.J."/>
        </authorList>
    </citation>
    <scope>NUCLEOTIDE SEQUENCE [LARGE SCALE GENOMIC DNA]</scope>
    <source>
        <strain evidence="2 3">SYSU_K30003</strain>
    </source>
</reference>
<dbReference type="SUPFAM" id="SSF51261">
    <property type="entry name" value="Duplicated hybrid motif"/>
    <property type="match status" value="1"/>
</dbReference>
<evidence type="ECO:0000259" key="1">
    <source>
        <dbReference type="Pfam" id="PF01551"/>
    </source>
</evidence>
<dbReference type="PANTHER" id="PTHR21666">
    <property type="entry name" value="PEPTIDASE-RELATED"/>
    <property type="match status" value="1"/>
</dbReference>
<keyword evidence="3" id="KW-1185">Reference proteome</keyword>
<dbReference type="AlphaFoldDB" id="A0A5R9GJ75"/>
<dbReference type="OrthoDB" id="2986589at2"/>
<dbReference type="PANTHER" id="PTHR21666:SF274">
    <property type="entry name" value="STAGE IV SPORULATION PROTEIN FA"/>
    <property type="match status" value="1"/>
</dbReference>
<dbReference type="InterPro" id="IPR016047">
    <property type="entry name" value="M23ase_b-sheet_dom"/>
</dbReference>
<dbReference type="InterPro" id="IPR011055">
    <property type="entry name" value="Dup_hybrid_motif"/>
</dbReference>
<dbReference type="EMBL" id="VCIW01000002">
    <property type="protein sequence ID" value="TLS53534.1"/>
    <property type="molecule type" value="Genomic_DNA"/>
</dbReference>
<dbReference type="InterPro" id="IPR050570">
    <property type="entry name" value="Cell_wall_metabolism_enzyme"/>
</dbReference>
<evidence type="ECO:0000313" key="2">
    <source>
        <dbReference type="EMBL" id="TLS53534.1"/>
    </source>
</evidence>
<dbReference type="Gene3D" id="2.70.70.10">
    <property type="entry name" value="Glucose Permease (Domain IIA)"/>
    <property type="match status" value="1"/>
</dbReference>
<dbReference type="RefSeq" id="WP_138192852.1">
    <property type="nucleotide sequence ID" value="NZ_VCIW01000002.1"/>
</dbReference>
<dbReference type="GO" id="GO:0004222">
    <property type="term" value="F:metalloendopeptidase activity"/>
    <property type="evidence" value="ECO:0007669"/>
    <property type="project" value="TreeGrafter"/>
</dbReference>
<organism evidence="2 3">
    <name type="scientific">Paenibacillus antri</name>
    <dbReference type="NCBI Taxonomy" id="2582848"/>
    <lineage>
        <taxon>Bacteria</taxon>
        <taxon>Bacillati</taxon>
        <taxon>Bacillota</taxon>
        <taxon>Bacilli</taxon>
        <taxon>Bacillales</taxon>
        <taxon>Paenibacillaceae</taxon>
        <taxon>Paenibacillus</taxon>
    </lineage>
</organism>
<dbReference type="Pfam" id="PF01551">
    <property type="entry name" value="Peptidase_M23"/>
    <property type="match status" value="1"/>
</dbReference>
<sequence length="264" mass="28978">MDDLRKRRQQRIQHILNGEDPGEGRRNSDWLEQLEHERRMQEDPEYAWHIRGNPWRTSSSRVDGTIKFQAVAAVVLFASVWAMFQWEHPVVAEGQAFVRAALTEEQRLDDVYAWYEDRFGELPSFVPAMDRQQAEAEHVGAGIGRAYIAPVTGSVVEPFGGIRSGAGVVVRASASSVASMDEGLVIYAGETQETGQTVVVRHPDGVETVYGYLGEIKVAKDDWVEAGDSIGAVRSSGAGEVGGLLYFAVKKGNSFVDPADVVAL</sequence>
<dbReference type="CDD" id="cd12797">
    <property type="entry name" value="M23_peptidase"/>
    <property type="match status" value="1"/>
</dbReference>
<name>A0A5R9GJ75_9BACL</name>
<accession>A0A5R9GJ75</accession>
<dbReference type="Proteomes" id="UP000309676">
    <property type="component" value="Unassembled WGS sequence"/>
</dbReference>
<feature type="domain" description="M23ase beta-sheet core" evidence="1">
    <location>
        <begin position="167"/>
        <end position="258"/>
    </location>
</feature>
<gene>
    <name evidence="2" type="ORF">FE782_04485</name>
</gene>
<protein>
    <submittedName>
        <fullName evidence="2">M23 family metallopeptidase</fullName>
    </submittedName>
</protein>